<evidence type="ECO:0000313" key="3">
    <source>
        <dbReference type="EMBL" id="CAK0814116.1"/>
    </source>
</evidence>
<protein>
    <recommendedName>
        <fullName evidence="5">DUF3987 domain-containing protein</fullName>
    </recommendedName>
</protein>
<comment type="caution">
    <text evidence="3">The sequence shown here is derived from an EMBL/GenBank/DDBJ whole genome shotgun (WGS) entry which is preliminary data.</text>
</comment>
<evidence type="ECO:0000256" key="1">
    <source>
        <dbReference type="SAM" id="MobiDB-lite"/>
    </source>
</evidence>
<feature type="transmembrane region" description="Helical" evidence="2">
    <location>
        <begin position="116"/>
        <end position="135"/>
    </location>
</feature>
<gene>
    <name evidence="3" type="ORF">PCOR1329_LOCUS17799</name>
</gene>
<keyword evidence="2" id="KW-1133">Transmembrane helix</keyword>
<dbReference type="EMBL" id="CAUYUJ010005557">
    <property type="protein sequence ID" value="CAK0814116.1"/>
    <property type="molecule type" value="Genomic_DNA"/>
</dbReference>
<dbReference type="Proteomes" id="UP001189429">
    <property type="component" value="Unassembled WGS sequence"/>
</dbReference>
<keyword evidence="2" id="KW-0472">Membrane</keyword>
<feature type="compositionally biased region" description="Low complexity" evidence="1">
    <location>
        <begin position="625"/>
        <end position="660"/>
    </location>
</feature>
<organism evidence="3 4">
    <name type="scientific">Prorocentrum cordatum</name>
    <dbReference type="NCBI Taxonomy" id="2364126"/>
    <lineage>
        <taxon>Eukaryota</taxon>
        <taxon>Sar</taxon>
        <taxon>Alveolata</taxon>
        <taxon>Dinophyceae</taxon>
        <taxon>Prorocentrales</taxon>
        <taxon>Prorocentraceae</taxon>
        <taxon>Prorocentrum</taxon>
    </lineage>
</organism>
<evidence type="ECO:0008006" key="5">
    <source>
        <dbReference type="Google" id="ProtNLM"/>
    </source>
</evidence>
<accession>A0ABN9R8N8</accession>
<proteinExistence type="predicted"/>
<name>A0ABN9R8N8_9DINO</name>
<reference evidence="3" key="1">
    <citation type="submission" date="2023-10" db="EMBL/GenBank/DDBJ databases">
        <authorList>
            <person name="Chen Y."/>
            <person name="Shah S."/>
            <person name="Dougan E. K."/>
            <person name="Thang M."/>
            <person name="Chan C."/>
        </authorList>
    </citation>
    <scope>NUCLEOTIDE SEQUENCE [LARGE SCALE GENOMIC DNA]</scope>
</reference>
<feature type="region of interest" description="Disordered" evidence="1">
    <location>
        <begin position="184"/>
        <end position="203"/>
    </location>
</feature>
<sequence>TVSIESASCAARLPRRPPALLEPALLAAMPPASALMFLMCFRLAGVAEAVNGARRLARPAEGALPPALAKGEIRAAYRIMETQNPFPEEIARRASPLMRAIAAALGRATSLHPSCVYVHLLLLIAATLVKYGGILERHCNLLMLQHGEPGDGKSVALWLDVQILSFYDQAREARAKRRCEAAAARHELDPENHPKPEKEPAKDSIFNKGTFVGLGGFMQAQEDTAFLALHEGKTWLPQTFDSGPGGGIDDLNQIHDHDLYKNHPGNNQNKFRVRNPHLRGAVLMHVEEVYDQSKKPDTTAGMMRFLVGHFSAVVNEILPDLPSPQIARIVADDPDYFNNLGYDDVVQALGGVMLVSSFLFPAGRERQGEKVDGKLNRDRFSNVRGTHFPPWATDVREHFRTQFNKSADYVRGEARASRGEGEVSEYSAVRKIPPEVARPSVDAAAALGEWFAKNFQMTVHAKDVAREFMQARARFAAMPPPTLASAELLVGHDVASKVNPMETLRRIANHWNVKAFAQNPFTTDADIKALQLDYIILTHMGFLLVADGRASVATYAANSENFVRAANRMMKWDPEVVLPELRKLAPEDASGAREEGNQDVANAICQGLKVPASQVGAPPPPGDAPGPAGAGESPAPAAAPGLTQAPLSPGEEEAGAAPGAKRLRAEPSLATESFAGDSALKKKILVSILGTAQNPYTAAKNRGSFSGSIPQAVEASLRLMFRFVDAAGIAVLQGVGSGVLMRGVPPEHKDAVFEEMQSRLGLSYRVLHKMKDANDVREVASEFGKDKFMQTASLLGDAFKNAA</sequence>
<evidence type="ECO:0000313" key="4">
    <source>
        <dbReference type="Proteomes" id="UP001189429"/>
    </source>
</evidence>
<feature type="compositionally biased region" description="Basic and acidic residues" evidence="1">
    <location>
        <begin position="184"/>
        <end position="202"/>
    </location>
</feature>
<keyword evidence="2" id="KW-0812">Transmembrane</keyword>
<keyword evidence="4" id="KW-1185">Reference proteome</keyword>
<feature type="non-terminal residue" evidence="3">
    <location>
        <position position="1"/>
    </location>
</feature>
<feature type="transmembrane region" description="Helical" evidence="2">
    <location>
        <begin position="24"/>
        <end position="45"/>
    </location>
</feature>
<evidence type="ECO:0000256" key="2">
    <source>
        <dbReference type="SAM" id="Phobius"/>
    </source>
</evidence>
<feature type="region of interest" description="Disordered" evidence="1">
    <location>
        <begin position="611"/>
        <end position="664"/>
    </location>
</feature>